<evidence type="ECO:0000256" key="1">
    <source>
        <dbReference type="ARBA" id="ARBA00022723"/>
    </source>
</evidence>
<keyword evidence="5" id="KW-0411">Iron-sulfur</keyword>
<dbReference type="STRING" id="1555241.A0A4V1IU67"/>
<dbReference type="GO" id="GO:0032981">
    <property type="term" value="P:mitochondrial respiratory chain complex I assembly"/>
    <property type="evidence" value="ECO:0007669"/>
    <property type="project" value="TreeGrafter"/>
</dbReference>
<evidence type="ECO:0008006" key="10">
    <source>
        <dbReference type="Google" id="ProtNLM"/>
    </source>
</evidence>
<dbReference type="GO" id="GO:0140663">
    <property type="term" value="F:ATP-dependent FeS chaperone activity"/>
    <property type="evidence" value="ECO:0007669"/>
    <property type="project" value="InterPro"/>
</dbReference>
<dbReference type="PANTHER" id="PTHR42961">
    <property type="entry name" value="IRON-SULFUR PROTEIN NUBPL"/>
    <property type="match status" value="1"/>
</dbReference>
<keyword evidence="3" id="KW-0067">ATP-binding</keyword>
<evidence type="ECO:0000256" key="3">
    <source>
        <dbReference type="ARBA" id="ARBA00022840"/>
    </source>
</evidence>
<dbReference type="InterPro" id="IPR019591">
    <property type="entry name" value="Mrp/NBP35_ATP-bd"/>
</dbReference>
<name>A0A4V1IU67_9FUNG</name>
<protein>
    <recommendedName>
        <fullName evidence="10">P-loop containing nucleoside triphosphate hydrolase protein</fullName>
    </recommendedName>
</protein>
<gene>
    <name evidence="8" type="ORF">CXG81DRAFT_30186</name>
</gene>
<dbReference type="Pfam" id="PF10609">
    <property type="entry name" value="ParA"/>
    <property type="match status" value="1"/>
</dbReference>
<feature type="compositionally biased region" description="Low complexity" evidence="7">
    <location>
        <begin position="1"/>
        <end position="15"/>
    </location>
</feature>
<feature type="region of interest" description="Disordered" evidence="7">
    <location>
        <begin position="1"/>
        <end position="34"/>
    </location>
</feature>
<dbReference type="EMBL" id="ML014280">
    <property type="protein sequence ID" value="RKO99498.1"/>
    <property type="molecule type" value="Genomic_DNA"/>
</dbReference>
<feature type="compositionally biased region" description="Pro residues" evidence="7">
    <location>
        <begin position="21"/>
        <end position="32"/>
    </location>
</feature>
<dbReference type="GO" id="GO:0046872">
    <property type="term" value="F:metal ion binding"/>
    <property type="evidence" value="ECO:0007669"/>
    <property type="project" value="UniProtKB-KW"/>
</dbReference>
<evidence type="ECO:0000313" key="9">
    <source>
        <dbReference type="Proteomes" id="UP000274922"/>
    </source>
</evidence>
<accession>A0A4V1IU67</accession>
<evidence type="ECO:0000256" key="5">
    <source>
        <dbReference type="ARBA" id="ARBA00023014"/>
    </source>
</evidence>
<dbReference type="InterPro" id="IPR027417">
    <property type="entry name" value="P-loop_NTPase"/>
</dbReference>
<dbReference type="InterPro" id="IPR033756">
    <property type="entry name" value="YlxH/NBP35"/>
</dbReference>
<dbReference type="SUPFAM" id="SSF52540">
    <property type="entry name" value="P-loop containing nucleoside triphosphate hydrolases"/>
    <property type="match status" value="1"/>
</dbReference>
<reference evidence="9" key="1">
    <citation type="journal article" date="2018" name="Nat. Microbiol.">
        <title>Leveraging single-cell genomics to expand the fungal tree of life.</title>
        <authorList>
            <person name="Ahrendt S.R."/>
            <person name="Quandt C.A."/>
            <person name="Ciobanu D."/>
            <person name="Clum A."/>
            <person name="Salamov A."/>
            <person name="Andreopoulos B."/>
            <person name="Cheng J.F."/>
            <person name="Woyke T."/>
            <person name="Pelin A."/>
            <person name="Henrissat B."/>
            <person name="Reynolds N.K."/>
            <person name="Benny G.L."/>
            <person name="Smith M.E."/>
            <person name="James T.Y."/>
            <person name="Grigoriev I.V."/>
        </authorList>
    </citation>
    <scope>NUCLEOTIDE SEQUENCE [LARGE SCALE GENOMIC DNA]</scope>
    <source>
        <strain evidence="9">ATCC 52028</strain>
    </source>
</reference>
<dbReference type="FunFam" id="3.40.50.300:FF:001278">
    <property type="entry name" value="Iron-sulfur cluster carrier protein"/>
    <property type="match status" value="1"/>
</dbReference>
<keyword evidence="4" id="KW-0408">Iron</keyword>
<evidence type="ECO:0000256" key="4">
    <source>
        <dbReference type="ARBA" id="ARBA00023004"/>
    </source>
</evidence>
<dbReference type="OrthoDB" id="1741334at2759"/>
<dbReference type="Gene3D" id="3.40.50.300">
    <property type="entry name" value="P-loop containing nucleotide triphosphate hydrolases"/>
    <property type="match status" value="1"/>
</dbReference>
<dbReference type="GO" id="GO:0005739">
    <property type="term" value="C:mitochondrion"/>
    <property type="evidence" value="ECO:0007669"/>
    <property type="project" value="TreeGrafter"/>
</dbReference>
<keyword evidence="1" id="KW-0479">Metal-binding</keyword>
<dbReference type="HAMAP" id="MF_02040">
    <property type="entry name" value="Mrp_NBP35"/>
    <property type="match status" value="1"/>
</dbReference>
<keyword evidence="2" id="KW-0547">Nucleotide-binding</keyword>
<sequence length="293" mass="30928">MASSRTGRGSATGTPPRGPRRPLPPAPKPQPLPHVRRVVVVGSGKGGVGKSTVSTNLAVALATTTQPPLRVGLLDADVYGPSLPRLMHLSGAPQLVERSDGPPLIRPLQNHGVHCMSMGFLLGEKAPLAWRGLMVMKALEQLTRHVAWDVDVLIVDLPPGTGDVPLSLAQTVVVDGAVIVSTPQDVALADAYKGLSMFEKMGVPVLGLIQNMSHYTCTHCGHHAHLFGHDGVRRWAERANTPLLGSVPLTEAVMQSGEDGTPIVIAAPQSDAAQQYRQMAGELARKLGLDSKA</sequence>
<evidence type="ECO:0000256" key="6">
    <source>
        <dbReference type="ARBA" id="ARBA00024036"/>
    </source>
</evidence>
<organism evidence="8 9">
    <name type="scientific">Caulochytrium protostelioides</name>
    <dbReference type="NCBI Taxonomy" id="1555241"/>
    <lineage>
        <taxon>Eukaryota</taxon>
        <taxon>Fungi</taxon>
        <taxon>Fungi incertae sedis</taxon>
        <taxon>Chytridiomycota</taxon>
        <taxon>Chytridiomycota incertae sedis</taxon>
        <taxon>Chytridiomycetes</taxon>
        <taxon>Caulochytriales</taxon>
        <taxon>Caulochytriaceae</taxon>
        <taxon>Caulochytrium</taxon>
    </lineage>
</organism>
<dbReference type="AlphaFoldDB" id="A0A4V1IU67"/>
<dbReference type="Proteomes" id="UP000274922">
    <property type="component" value="Unassembled WGS sequence"/>
</dbReference>
<dbReference type="InterPro" id="IPR044304">
    <property type="entry name" value="NUBPL-like"/>
</dbReference>
<evidence type="ECO:0000313" key="8">
    <source>
        <dbReference type="EMBL" id="RKO99498.1"/>
    </source>
</evidence>
<evidence type="ECO:0000256" key="7">
    <source>
        <dbReference type="SAM" id="MobiDB-lite"/>
    </source>
</evidence>
<dbReference type="GO" id="GO:0051539">
    <property type="term" value="F:4 iron, 4 sulfur cluster binding"/>
    <property type="evidence" value="ECO:0007669"/>
    <property type="project" value="TreeGrafter"/>
</dbReference>
<dbReference type="CDD" id="cd02037">
    <property type="entry name" value="Mrp_NBP35"/>
    <property type="match status" value="1"/>
</dbReference>
<dbReference type="PANTHER" id="PTHR42961:SF2">
    <property type="entry name" value="IRON-SULFUR PROTEIN NUBPL"/>
    <property type="match status" value="1"/>
</dbReference>
<keyword evidence="9" id="KW-1185">Reference proteome</keyword>
<dbReference type="GO" id="GO:0005524">
    <property type="term" value="F:ATP binding"/>
    <property type="evidence" value="ECO:0007669"/>
    <property type="project" value="UniProtKB-KW"/>
</dbReference>
<proteinExistence type="inferred from homology"/>
<dbReference type="GO" id="GO:0016226">
    <property type="term" value="P:iron-sulfur cluster assembly"/>
    <property type="evidence" value="ECO:0007669"/>
    <property type="project" value="InterPro"/>
</dbReference>
<evidence type="ECO:0000256" key="2">
    <source>
        <dbReference type="ARBA" id="ARBA00022741"/>
    </source>
</evidence>
<comment type="similarity">
    <text evidence="6">Belongs to the Mrp/NBP35 ATP-binding proteins family.</text>
</comment>